<feature type="transmembrane region" description="Helical" evidence="9">
    <location>
        <begin position="116"/>
        <end position="140"/>
    </location>
</feature>
<dbReference type="PROSITE" id="PS51846">
    <property type="entry name" value="CNNM"/>
    <property type="match status" value="1"/>
</dbReference>
<feature type="transmembrane region" description="Helical" evidence="9">
    <location>
        <begin position="78"/>
        <end position="104"/>
    </location>
</feature>
<protein>
    <submittedName>
        <fullName evidence="12">Metal transporter CNNM2</fullName>
    </submittedName>
</protein>
<evidence type="ECO:0000256" key="3">
    <source>
        <dbReference type="ARBA" id="ARBA00022737"/>
    </source>
</evidence>
<keyword evidence="5 7" id="KW-0472">Membrane</keyword>
<dbReference type="EMBL" id="VRMN01000001">
    <property type="protein sequence ID" value="KAA8498808.1"/>
    <property type="molecule type" value="Genomic_DNA"/>
</dbReference>
<dbReference type="PANTHER" id="PTHR12064">
    <property type="entry name" value="METAL TRANSPORTER CNNM"/>
    <property type="match status" value="1"/>
</dbReference>
<evidence type="ECO:0000313" key="12">
    <source>
        <dbReference type="EMBL" id="KAA8498808.1"/>
    </source>
</evidence>
<keyword evidence="4 7" id="KW-1133">Transmembrane helix</keyword>
<dbReference type="PROSITE" id="PS51371">
    <property type="entry name" value="CBS"/>
    <property type="match status" value="2"/>
</dbReference>
<evidence type="ECO:0000256" key="1">
    <source>
        <dbReference type="ARBA" id="ARBA00004141"/>
    </source>
</evidence>
<dbReference type="InterPro" id="IPR045095">
    <property type="entry name" value="ACDP"/>
</dbReference>
<feature type="transmembrane region" description="Helical" evidence="9">
    <location>
        <begin position="51"/>
        <end position="72"/>
    </location>
</feature>
<accession>A0A5J4Z6F9</accession>
<comment type="subcellular location">
    <subcellularLocation>
        <location evidence="1">Membrane</location>
        <topology evidence="1">Multi-pass membrane protein</topology>
    </subcellularLocation>
</comment>
<evidence type="ECO:0000256" key="7">
    <source>
        <dbReference type="PROSITE-ProRule" id="PRU01193"/>
    </source>
</evidence>
<evidence type="ECO:0000313" key="13">
    <source>
        <dbReference type="Proteomes" id="UP000324585"/>
    </source>
</evidence>
<dbReference type="GO" id="GO:0016020">
    <property type="term" value="C:membrane"/>
    <property type="evidence" value="ECO:0007669"/>
    <property type="project" value="UniProtKB-SubCell"/>
</dbReference>
<dbReference type="Proteomes" id="UP000324585">
    <property type="component" value="Unassembled WGS sequence"/>
</dbReference>
<evidence type="ECO:0000256" key="6">
    <source>
        <dbReference type="PROSITE-ProRule" id="PRU00703"/>
    </source>
</evidence>
<dbReference type="OMA" id="KLMFMHA"/>
<dbReference type="CDD" id="cd04590">
    <property type="entry name" value="CBS_pair_CorC_HlyC_assoc"/>
    <property type="match status" value="1"/>
</dbReference>
<name>A0A5J4Z6F9_PORPP</name>
<dbReference type="PANTHER" id="PTHR12064:SF94">
    <property type="entry name" value="UNEXTENDED PROTEIN"/>
    <property type="match status" value="1"/>
</dbReference>
<dbReference type="Pfam" id="PF01595">
    <property type="entry name" value="CNNM"/>
    <property type="match status" value="1"/>
</dbReference>
<keyword evidence="3" id="KW-0677">Repeat</keyword>
<comment type="caution">
    <text evidence="12">The sequence shown here is derived from an EMBL/GenBank/DDBJ whole genome shotgun (WGS) entry which is preliminary data.</text>
</comment>
<dbReference type="Gene3D" id="3.10.580.10">
    <property type="entry name" value="CBS-domain"/>
    <property type="match status" value="1"/>
</dbReference>
<evidence type="ECO:0000256" key="4">
    <source>
        <dbReference type="ARBA" id="ARBA00022989"/>
    </source>
</evidence>
<dbReference type="AlphaFoldDB" id="A0A5J4Z6F9"/>
<feature type="transmembrane region" description="Helical" evidence="9">
    <location>
        <begin position="6"/>
        <end position="30"/>
    </location>
</feature>
<feature type="domain" description="CBS" evidence="10">
    <location>
        <begin position="282"/>
        <end position="348"/>
    </location>
</feature>
<organism evidence="12 13">
    <name type="scientific">Porphyridium purpureum</name>
    <name type="common">Red alga</name>
    <name type="synonym">Porphyridium cruentum</name>
    <dbReference type="NCBI Taxonomy" id="35688"/>
    <lineage>
        <taxon>Eukaryota</taxon>
        <taxon>Rhodophyta</taxon>
        <taxon>Bangiophyceae</taxon>
        <taxon>Porphyridiales</taxon>
        <taxon>Porphyridiaceae</taxon>
        <taxon>Porphyridium</taxon>
    </lineage>
</organism>
<dbReference type="FunFam" id="3.10.580.10:FF:000006">
    <property type="entry name" value="DUF21 and CBS domain protein"/>
    <property type="match status" value="1"/>
</dbReference>
<dbReference type="InterPro" id="IPR002550">
    <property type="entry name" value="CNNM"/>
</dbReference>
<dbReference type="InterPro" id="IPR046342">
    <property type="entry name" value="CBS_dom_sf"/>
</dbReference>
<sequence length="659" mass="73275">MSSDLAWRIPVLCVLILCSALCSGLTLGLLSLDLTDLKICMDSGSPREKRYAARIYPVRNLGNQLLVTLLIGNTAVNAGIAILSADIFTGAIGFLVSTVAILYLGEIIPQALCHRYGLVVGYYCMPFVFLLMLLCWPIAWPSAWVLNRVLGKENELRYNRREIKSLVTIHGGVKDSDNIVEDDLKPGTLGLRLAESAILGSALEFWDKKVSQVMTPLDRVFMLGMQETLDFETMKAIFQGGHSRLPVYQDTRDNVVGVIFAKDLILVDPDDEIPVKTLITFFVRDVEAVFEDATLGVMLNRFKAGGNHMAIVKRLVDDGERDPYYSTVGIITLEDVIEELIGQEIVDETDVYQDNTGQQKVKRRRRIDPAILKMFDSDARRKDGLTKNERKAITTFLVHNVNEFSDVREVVLRRLLKNLTPEDYSADRKMFQMIEADVMSIEGSVNPSSSKNFTVIHRGKKTDQALLVLQGKLKISAGEEGFSSEVGPWTVIAKGALTRPNYVPDFCAESLEFPLRFVRISRENYEAAVRLSDHLNQQEGMDLGIEEDDEAADLEELLEEREGRMHVRAHYGGAVQKGANSNALTNGGAHGEVDTGMMHSERTRSISSSSDSDSSEDGASLLEQMSRFTNRGSRRHSLVEPPLIEGQLSIETPPGDNLV</sequence>
<dbReference type="Pfam" id="PF25562">
    <property type="entry name" value="CNBH_CNNM2_C"/>
    <property type="match status" value="1"/>
</dbReference>
<feature type="domain" description="CNNM transmembrane" evidence="11">
    <location>
        <begin position="1"/>
        <end position="184"/>
    </location>
</feature>
<evidence type="ECO:0000259" key="11">
    <source>
        <dbReference type="PROSITE" id="PS51846"/>
    </source>
</evidence>
<feature type="domain" description="CBS" evidence="10">
    <location>
        <begin position="214"/>
        <end position="275"/>
    </location>
</feature>
<evidence type="ECO:0000256" key="5">
    <source>
        <dbReference type="ARBA" id="ARBA00023136"/>
    </source>
</evidence>
<keyword evidence="2 7" id="KW-0812">Transmembrane</keyword>
<evidence type="ECO:0000256" key="2">
    <source>
        <dbReference type="ARBA" id="ARBA00022692"/>
    </source>
</evidence>
<evidence type="ECO:0000259" key="10">
    <source>
        <dbReference type="PROSITE" id="PS51371"/>
    </source>
</evidence>
<evidence type="ECO:0000256" key="8">
    <source>
        <dbReference type="SAM" id="MobiDB-lite"/>
    </source>
</evidence>
<proteinExistence type="predicted"/>
<dbReference type="SUPFAM" id="SSF54631">
    <property type="entry name" value="CBS-domain pair"/>
    <property type="match status" value="1"/>
</dbReference>
<feature type="region of interest" description="Disordered" evidence="8">
    <location>
        <begin position="577"/>
        <end position="659"/>
    </location>
</feature>
<gene>
    <name evidence="12" type="ORF">FVE85_6393</name>
</gene>
<dbReference type="OrthoDB" id="5353557at2759"/>
<keyword evidence="13" id="KW-1185">Reference proteome</keyword>
<keyword evidence="6" id="KW-0129">CBS domain</keyword>
<reference evidence="13" key="1">
    <citation type="journal article" date="2019" name="Nat. Commun.">
        <title>Expansion of phycobilisome linker gene families in mesophilic red algae.</title>
        <authorList>
            <person name="Lee J."/>
            <person name="Kim D."/>
            <person name="Bhattacharya D."/>
            <person name="Yoon H.S."/>
        </authorList>
    </citation>
    <scope>NUCLEOTIDE SEQUENCE [LARGE SCALE GENOMIC DNA]</scope>
    <source>
        <strain evidence="13">CCMP 1328</strain>
    </source>
</reference>
<evidence type="ECO:0000256" key="9">
    <source>
        <dbReference type="SAM" id="Phobius"/>
    </source>
</evidence>
<dbReference type="GO" id="GO:0010960">
    <property type="term" value="P:magnesium ion homeostasis"/>
    <property type="evidence" value="ECO:0007669"/>
    <property type="project" value="InterPro"/>
</dbReference>
<dbReference type="InterPro" id="IPR044751">
    <property type="entry name" value="Ion_transp-like_CBS"/>
</dbReference>
<dbReference type="InterPro" id="IPR000644">
    <property type="entry name" value="CBS_dom"/>
</dbReference>